<dbReference type="GO" id="GO:0005789">
    <property type="term" value="C:endoplasmic reticulum membrane"/>
    <property type="evidence" value="ECO:0007669"/>
    <property type="project" value="UniProtKB-SubCell"/>
</dbReference>
<dbReference type="VEuPathDB" id="FungiDB:GVI51_F06171"/>
<evidence type="ECO:0000256" key="4">
    <source>
        <dbReference type="ARBA" id="ARBA00022459"/>
    </source>
</evidence>
<dbReference type="InterPro" id="IPR007292">
    <property type="entry name" value="Nuclear_fusion_Kar5"/>
</dbReference>
<evidence type="ECO:0000313" key="14">
    <source>
        <dbReference type="EMBL" id="KTB00252.1"/>
    </source>
</evidence>
<accession>A0A0W0CKW2</accession>
<evidence type="ECO:0000313" key="15">
    <source>
        <dbReference type="Proteomes" id="UP000054886"/>
    </source>
</evidence>
<evidence type="ECO:0000256" key="1">
    <source>
        <dbReference type="ARBA" id="ARBA00003389"/>
    </source>
</evidence>
<evidence type="ECO:0000256" key="3">
    <source>
        <dbReference type="ARBA" id="ARBA00021601"/>
    </source>
</evidence>
<protein>
    <recommendedName>
        <fullName evidence="3 13">Nuclear fusion protein KAR5</fullName>
    </recommendedName>
    <alternativeName>
        <fullName evidence="12 13">Karyogamy protein 5</fullName>
    </alternativeName>
</protein>
<dbReference type="VEuPathDB" id="FungiDB:B1J91_F06589g"/>
<keyword evidence="8 13" id="KW-1133">Transmembrane helix</keyword>
<dbReference type="VEuPathDB" id="FungiDB:GWK60_F06149"/>
<evidence type="ECO:0000256" key="6">
    <source>
        <dbReference type="ARBA" id="ARBA00022729"/>
    </source>
</evidence>
<dbReference type="PANTHER" id="PTHR28012">
    <property type="entry name" value="NUCLEAR FUSION PROTEIN KAR5"/>
    <property type="match status" value="1"/>
</dbReference>
<evidence type="ECO:0000256" key="11">
    <source>
        <dbReference type="ARBA" id="ARBA00023242"/>
    </source>
</evidence>
<evidence type="ECO:0000256" key="13">
    <source>
        <dbReference type="RuleBase" id="RU368082"/>
    </source>
</evidence>
<reference evidence="14 15" key="1">
    <citation type="submission" date="2015-10" db="EMBL/GenBank/DDBJ databases">
        <title>Draft genomes sequences of Candida glabrata isolates 1A, 1B, 2A, 2B, 3A and 3B.</title>
        <authorList>
            <person name="Haavelsrud O.E."/>
            <person name="Gaustad P."/>
        </authorList>
    </citation>
    <scope>NUCLEOTIDE SEQUENCE [LARGE SCALE GENOMIC DNA]</scope>
    <source>
        <strain evidence="14">910700640</strain>
    </source>
</reference>
<dbReference type="PANTHER" id="PTHR28012:SF1">
    <property type="entry name" value="NUCLEAR FUSION PROTEIN KAR5"/>
    <property type="match status" value="1"/>
</dbReference>
<organism evidence="14 15">
    <name type="scientific">Candida glabrata</name>
    <name type="common">Yeast</name>
    <name type="synonym">Torulopsis glabrata</name>
    <dbReference type="NCBI Taxonomy" id="5478"/>
    <lineage>
        <taxon>Eukaryota</taxon>
        <taxon>Fungi</taxon>
        <taxon>Dikarya</taxon>
        <taxon>Ascomycota</taxon>
        <taxon>Saccharomycotina</taxon>
        <taxon>Saccharomycetes</taxon>
        <taxon>Saccharomycetales</taxon>
        <taxon>Saccharomycetaceae</taxon>
        <taxon>Nakaseomyces</taxon>
    </lineage>
</organism>
<dbReference type="GO" id="GO:0000742">
    <property type="term" value="P:karyogamy involved in conjugation with cellular fusion"/>
    <property type="evidence" value="ECO:0007669"/>
    <property type="project" value="UniProtKB-UniRule"/>
</dbReference>
<evidence type="ECO:0000256" key="8">
    <source>
        <dbReference type="ARBA" id="ARBA00022989"/>
    </source>
</evidence>
<evidence type="ECO:0000256" key="10">
    <source>
        <dbReference type="ARBA" id="ARBA00023180"/>
    </source>
</evidence>
<evidence type="ECO:0000256" key="7">
    <source>
        <dbReference type="ARBA" id="ARBA00022824"/>
    </source>
</evidence>
<keyword evidence="6 13" id="KW-0732">Signal</keyword>
<comment type="caution">
    <text evidence="14">The sequence shown here is derived from an EMBL/GenBank/DDBJ whole genome shotgun (WGS) entry which is preliminary data.</text>
</comment>
<evidence type="ECO:0000256" key="12">
    <source>
        <dbReference type="ARBA" id="ARBA00031468"/>
    </source>
</evidence>
<keyword evidence="9 13" id="KW-0472">Membrane</keyword>
<proteinExistence type="inferred from homology"/>
<comment type="function">
    <text evidence="1 13">Required for nuclear membrane fusion during karyogamy.</text>
</comment>
<dbReference type="GO" id="GO:0031965">
    <property type="term" value="C:nuclear membrane"/>
    <property type="evidence" value="ECO:0007669"/>
    <property type="project" value="UniProtKB-SubCell"/>
</dbReference>
<dbReference type="EMBL" id="LLZZ01000140">
    <property type="protein sequence ID" value="KTB00252.1"/>
    <property type="molecule type" value="Genomic_DNA"/>
</dbReference>
<comment type="subcellular location">
    <subcellularLocation>
        <location evidence="13">Endoplasmic reticulum membrane</location>
    </subcellularLocation>
    <subcellularLocation>
        <location evidence="13">Nucleus membrane</location>
    </subcellularLocation>
</comment>
<keyword evidence="5 13" id="KW-0812">Transmembrane</keyword>
<dbReference type="AlphaFoldDB" id="A0A0W0CKW2"/>
<keyword evidence="7 13" id="KW-0256">Endoplasmic reticulum</keyword>
<gene>
    <name evidence="14" type="ORF">AO440_001374</name>
</gene>
<evidence type="ECO:0000256" key="2">
    <source>
        <dbReference type="ARBA" id="ARBA00010473"/>
    </source>
</evidence>
<keyword evidence="11 13" id="KW-0539">Nucleus</keyword>
<feature type="transmembrane region" description="Helical" evidence="13">
    <location>
        <begin position="446"/>
        <end position="468"/>
    </location>
</feature>
<evidence type="ECO:0000256" key="5">
    <source>
        <dbReference type="ARBA" id="ARBA00022692"/>
    </source>
</evidence>
<dbReference type="Proteomes" id="UP000054886">
    <property type="component" value="Unassembled WGS sequence"/>
</dbReference>
<keyword evidence="10" id="KW-0325">Glycoprotein</keyword>
<evidence type="ECO:0000256" key="9">
    <source>
        <dbReference type="ARBA" id="ARBA00023136"/>
    </source>
</evidence>
<dbReference type="GO" id="GO:0048288">
    <property type="term" value="P:nuclear membrane fusion involved in karyogamy"/>
    <property type="evidence" value="ECO:0007669"/>
    <property type="project" value="UniProtKB-UniRule"/>
</dbReference>
<dbReference type="VEuPathDB" id="FungiDB:CAGL0F06589g"/>
<keyword evidence="4 13" id="KW-0415">Karyogamy</keyword>
<name>A0A0W0CKW2_CANGB</name>
<sequence>MSMSITQPIKDLLSSQFQPYNISEQVKLYDIFPLLKPSCIKEAITDVVEVCTGYGPESLDPSIRAKAAVKLSLCEFEAVGLSIIPQGCYSNTIEEMMDCMLEIEHSSHWWTTYSGNYQRLSDVCSTYREYYQEKAIIETFLNITDFMADFHNQFKSSVVSETQEFQSNMKDEFAGVYNQFTHFESLLSQMIQKHSGIINDSIVAIKNKLSTEFVDELQMLKNDRYILINQILESDTEIKNTIDSMLVELTEDMKNQISAKSEFLINYMNITRLNESTALHDIIEENLQERFKDIAIFLDKFTVDIQTETNKVLLEVNEKLPTLEQQYLGNFAQALSNIDKQVLSASLQWQYDYDVVFANLYAALDLLNSNLNSSVKKIEQIEHVIDTIIVDTSFLNDQLANLILIPSTILRAFSFIGVKRVIIAIIVLYFKSTLLCLVHYGQSFRIAALLMSATAGIFCSKLLMSYIYN</sequence>
<comment type="similarity">
    <text evidence="2 13">Belongs to the KAR5 family.</text>
</comment>
<feature type="transmembrane region" description="Helical" evidence="13">
    <location>
        <begin position="421"/>
        <end position="440"/>
    </location>
</feature>
<dbReference type="Pfam" id="PF04163">
    <property type="entry name" value="Tht1"/>
    <property type="match status" value="1"/>
</dbReference>